<keyword evidence="1" id="KW-1133">Transmembrane helix</keyword>
<feature type="transmembrane region" description="Helical" evidence="1">
    <location>
        <begin position="130"/>
        <end position="156"/>
    </location>
</feature>
<evidence type="ECO:0000313" key="2">
    <source>
        <dbReference type="EMBL" id="KXZ44904.1"/>
    </source>
</evidence>
<gene>
    <name evidence="2" type="ORF">GPECTOR_61g857</name>
</gene>
<evidence type="ECO:0008006" key="4">
    <source>
        <dbReference type="Google" id="ProtNLM"/>
    </source>
</evidence>
<proteinExistence type="predicted"/>
<keyword evidence="1" id="KW-0812">Transmembrane</keyword>
<dbReference type="AlphaFoldDB" id="A0A150G506"/>
<name>A0A150G506_GONPE</name>
<sequence>MAAEGPDNFTFYDVFFWRDAPDWYRKTFHATGFGLAFCSLKQYLSRHELEVFLPPRSAVLPSSLRDGYRSSQMLKYGFLRVGKETHLLRGRLLPGEYRGQHSWENFAASGAAAGTGGAAWLLRPLRLRPVLFAAALGAAMGAASAGAVAALGAPYWEEGHDFEGYFLGTKINLKKQSQQQQQAQQ</sequence>
<reference evidence="3" key="1">
    <citation type="journal article" date="2016" name="Nat. Commun.">
        <title>The Gonium pectorale genome demonstrates co-option of cell cycle regulation during the evolution of multicellularity.</title>
        <authorList>
            <person name="Hanschen E.R."/>
            <person name="Marriage T.N."/>
            <person name="Ferris P.J."/>
            <person name="Hamaji T."/>
            <person name="Toyoda A."/>
            <person name="Fujiyama A."/>
            <person name="Neme R."/>
            <person name="Noguchi H."/>
            <person name="Minakuchi Y."/>
            <person name="Suzuki M."/>
            <person name="Kawai-Toyooka H."/>
            <person name="Smith D.R."/>
            <person name="Sparks H."/>
            <person name="Anderson J."/>
            <person name="Bakaric R."/>
            <person name="Luria V."/>
            <person name="Karger A."/>
            <person name="Kirschner M.W."/>
            <person name="Durand P.M."/>
            <person name="Michod R.E."/>
            <person name="Nozaki H."/>
            <person name="Olson B.J."/>
        </authorList>
    </citation>
    <scope>NUCLEOTIDE SEQUENCE [LARGE SCALE GENOMIC DNA]</scope>
    <source>
        <strain evidence="3">NIES-2863</strain>
    </source>
</reference>
<protein>
    <recommendedName>
        <fullName evidence="4">Transmembrane protein</fullName>
    </recommendedName>
</protein>
<evidence type="ECO:0000313" key="3">
    <source>
        <dbReference type="Proteomes" id="UP000075714"/>
    </source>
</evidence>
<dbReference type="EMBL" id="LSYV01000062">
    <property type="protein sequence ID" value="KXZ44904.1"/>
    <property type="molecule type" value="Genomic_DNA"/>
</dbReference>
<organism evidence="2 3">
    <name type="scientific">Gonium pectorale</name>
    <name type="common">Green alga</name>
    <dbReference type="NCBI Taxonomy" id="33097"/>
    <lineage>
        <taxon>Eukaryota</taxon>
        <taxon>Viridiplantae</taxon>
        <taxon>Chlorophyta</taxon>
        <taxon>core chlorophytes</taxon>
        <taxon>Chlorophyceae</taxon>
        <taxon>CS clade</taxon>
        <taxon>Chlamydomonadales</taxon>
        <taxon>Volvocaceae</taxon>
        <taxon>Gonium</taxon>
    </lineage>
</organism>
<accession>A0A150G506</accession>
<dbReference type="OrthoDB" id="533644at2759"/>
<dbReference type="Proteomes" id="UP000075714">
    <property type="component" value="Unassembled WGS sequence"/>
</dbReference>
<evidence type="ECO:0000256" key="1">
    <source>
        <dbReference type="SAM" id="Phobius"/>
    </source>
</evidence>
<comment type="caution">
    <text evidence="2">The sequence shown here is derived from an EMBL/GenBank/DDBJ whole genome shotgun (WGS) entry which is preliminary data.</text>
</comment>
<keyword evidence="1" id="KW-0472">Membrane</keyword>
<keyword evidence="3" id="KW-1185">Reference proteome</keyword>